<dbReference type="PANTHER" id="PTHR30473">
    <property type="entry name" value="PROTEIN PHOH"/>
    <property type="match status" value="1"/>
</dbReference>
<dbReference type="FunFam" id="3.40.50.300:FF:000013">
    <property type="entry name" value="PhoH family ATPase"/>
    <property type="match status" value="1"/>
</dbReference>
<gene>
    <name evidence="5" type="ORF">EI16_11860</name>
</gene>
<evidence type="ECO:0000256" key="2">
    <source>
        <dbReference type="ARBA" id="ARBA00022741"/>
    </source>
</evidence>
<dbReference type="STRING" id="28885.EI16_11860"/>
<dbReference type="Pfam" id="PF02562">
    <property type="entry name" value="PhoH"/>
    <property type="match status" value="1"/>
</dbReference>
<dbReference type="CDD" id="cd09883">
    <property type="entry name" value="PIN_VapC_PhoHL-ATPase"/>
    <property type="match status" value="1"/>
</dbReference>
<dbReference type="InterPro" id="IPR003714">
    <property type="entry name" value="PhoH"/>
</dbReference>
<organism evidence="5 6">
    <name type="scientific">Hydrogenovibrio marinus</name>
    <dbReference type="NCBI Taxonomy" id="28885"/>
    <lineage>
        <taxon>Bacteria</taxon>
        <taxon>Pseudomonadati</taxon>
        <taxon>Pseudomonadota</taxon>
        <taxon>Gammaproteobacteria</taxon>
        <taxon>Thiotrichales</taxon>
        <taxon>Piscirickettsiaceae</taxon>
        <taxon>Hydrogenovibrio</taxon>
    </lineage>
</organism>
<sequence>MTDAVKRLFILDTNVLMHDPMALFNFEEHDIFLPMTVLEELDAGKKGMSEVSRNVRETNRLIDQIISNATFEEIKQGLDLERIHPNKDSDNSYLGKLFFETEPLLAELPKSLPSHKADNHILQTGLALKEMYPNRGVTLVTKDINMRIKSSAAGLHSEDYYNDRVLEDADLLFTGWEILPENFFEENFSKMKSWQENNNTFYEIEVGDNHHWYPNQCLVSENESGFSAIVRNIHNGVATLEYMHNFENNKHNVWGISARNHEQNMALNFLIDPNIDFVSLLGVAGTGKTLLALAAALQQTLDEGIYNEIIMTRATIPIGDDIGFLPGTEEEKMTPWMGALMDNLEVLTKSEGHTDWEKETTQELLNKRIKIKSLNFMRGRTFQNKFIILDEAQNLTPKQMKTLVTRAGEGTKIVCLGNIGQIDSPYLTETTTGLTYIVDRFKNWPHAAHITLKQGERSRLAEFASDNL</sequence>
<dbReference type="InterPro" id="IPR002716">
    <property type="entry name" value="PIN_dom"/>
</dbReference>
<dbReference type="SUPFAM" id="SSF52540">
    <property type="entry name" value="P-loop containing nucleoside triphosphate hydrolases"/>
    <property type="match status" value="1"/>
</dbReference>
<dbReference type="Pfam" id="PF13638">
    <property type="entry name" value="PIN_4"/>
    <property type="match status" value="1"/>
</dbReference>
<proteinExistence type="inferred from homology"/>
<dbReference type="InterPro" id="IPR051451">
    <property type="entry name" value="PhoH2-like"/>
</dbReference>
<evidence type="ECO:0000259" key="4">
    <source>
        <dbReference type="SMART" id="SM00670"/>
    </source>
</evidence>
<evidence type="ECO:0000313" key="6">
    <source>
        <dbReference type="Proteomes" id="UP000027341"/>
    </source>
</evidence>
<dbReference type="GO" id="GO:0005524">
    <property type="term" value="F:ATP binding"/>
    <property type="evidence" value="ECO:0007669"/>
    <property type="project" value="UniProtKB-KW"/>
</dbReference>
<dbReference type="Gene3D" id="3.40.50.1010">
    <property type="entry name" value="5'-nuclease"/>
    <property type="match status" value="1"/>
</dbReference>
<keyword evidence="6" id="KW-1185">Reference proteome</keyword>
<dbReference type="SMART" id="SM00670">
    <property type="entry name" value="PINc"/>
    <property type="match status" value="1"/>
</dbReference>
<dbReference type="GO" id="GO:0005829">
    <property type="term" value="C:cytosol"/>
    <property type="evidence" value="ECO:0007669"/>
    <property type="project" value="TreeGrafter"/>
</dbReference>
<evidence type="ECO:0000256" key="1">
    <source>
        <dbReference type="ARBA" id="ARBA00010393"/>
    </source>
</evidence>
<dbReference type="PANTHER" id="PTHR30473:SF2">
    <property type="entry name" value="PIN DOMAIN-CONTAINING PROTEIN"/>
    <property type="match status" value="1"/>
</dbReference>
<evidence type="ECO:0000256" key="3">
    <source>
        <dbReference type="ARBA" id="ARBA00022840"/>
    </source>
</evidence>
<feature type="domain" description="PIN" evidence="4">
    <location>
        <begin position="7"/>
        <end position="148"/>
    </location>
</feature>
<dbReference type="RefSeq" id="WP_029908131.1">
    <property type="nucleotide sequence ID" value="NZ_AP020335.1"/>
</dbReference>
<dbReference type="Proteomes" id="UP000027341">
    <property type="component" value="Unassembled WGS sequence"/>
</dbReference>
<evidence type="ECO:0000313" key="5">
    <source>
        <dbReference type="EMBL" id="KDN96920.1"/>
    </source>
</evidence>
<dbReference type="Gene3D" id="3.40.50.300">
    <property type="entry name" value="P-loop containing nucleotide triphosphate hydrolases"/>
    <property type="match status" value="1"/>
</dbReference>
<protein>
    <submittedName>
        <fullName evidence="5">Phosphate starvation protein PhoH</fullName>
    </submittedName>
</protein>
<reference evidence="5 6" key="1">
    <citation type="submission" date="2014-04" db="EMBL/GenBank/DDBJ databases">
        <title>Draft genome sequence of Hydrogenovibrio marinus MH-110, a model organism for aerobic H2 metabolism.</title>
        <authorList>
            <person name="Cha H.J."/>
            <person name="Jo B.H."/>
            <person name="Hwang B.H."/>
        </authorList>
    </citation>
    <scope>NUCLEOTIDE SEQUENCE [LARGE SCALE GENOMIC DNA]</scope>
    <source>
        <strain evidence="5 6">MH-110</strain>
    </source>
</reference>
<dbReference type="InterPro" id="IPR027417">
    <property type="entry name" value="P-loop_NTPase"/>
</dbReference>
<keyword evidence="2" id="KW-0547">Nucleotide-binding</keyword>
<comment type="similarity">
    <text evidence="1">Belongs to the PhoH family.</text>
</comment>
<accession>A0A067A3H2</accession>
<name>A0A067A3H2_HYDMR</name>
<comment type="caution">
    <text evidence="5">The sequence shown here is derived from an EMBL/GenBank/DDBJ whole genome shotgun (WGS) entry which is preliminary data.</text>
</comment>
<dbReference type="EMBL" id="JMIU01000001">
    <property type="protein sequence ID" value="KDN96920.1"/>
    <property type="molecule type" value="Genomic_DNA"/>
</dbReference>
<dbReference type="AlphaFoldDB" id="A0A067A3H2"/>
<keyword evidence="3" id="KW-0067">ATP-binding</keyword>